<evidence type="ECO:0000313" key="1">
    <source>
        <dbReference type="EMBL" id="RHF69687.1"/>
    </source>
</evidence>
<dbReference type="Proteomes" id="UP000284676">
    <property type="component" value="Unassembled WGS sequence"/>
</dbReference>
<accession>A0A414PML3</accession>
<protein>
    <submittedName>
        <fullName evidence="1">Uncharacterized protein</fullName>
    </submittedName>
</protein>
<proteinExistence type="predicted"/>
<dbReference type="RefSeq" id="WP_118234751.1">
    <property type="nucleotide sequence ID" value="NZ_QRHL01000044.1"/>
</dbReference>
<comment type="caution">
    <text evidence="1">The sequence shown here is derived from an EMBL/GenBank/DDBJ whole genome shotgun (WGS) entry which is preliminary data.</text>
</comment>
<sequence length="69" mass="7762">MFKNLLKNGVKNLQKKAGDVRDIKEQLGGMSDSSLIAMFKKNDFSSENLAIGSELKDRGYSLVNGRWIR</sequence>
<dbReference type="AlphaFoldDB" id="A0A414PML3"/>
<organism evidence="1 2">
    <name type="scientific">Fusobacterium mortiferum</name>
    <dbReference type="NCBI Taxonomy" id="850"/>
    <lineage>
        <taxon>Bacteria</taxon>
        <taxon>Fusobacteriati</taxon>
        <taxon>Fusobacteriota</taxon>
        <taxon>Fusobacteriia</taxon>
        <taxon>Fusobacteriales</taxon>
        <taxon>Fusobacteriaceae</taxon>
        <taxon>Fusobacterium</taxon>
    </lineage>
</organism>
<dbReference type="EMBL" id="QRHL01000044">
    <property type="protein sequence ID" value="RHF69687.1"/>
    <property type="molecule type" value="Genomic_DNA"/>
</dbReference>
<gene>
    <name evidence="1" type="ORF">DW663_12420</name>
</gene>
<reference evidence="1 2" key="1">
    <citation type="submission" date="2018-08" db="EMBL/GenBank/DDBJ databases">
        <title>A genome reference for cultivated species of the human gut microbiota.</title>
        <authorList>
            <person name="Zou Y."/>
            <person name="Xue W."/>
            <person name="Luo G."/>
        </authorList>
    </citation>
    <scope>NUCLEOTIDE SEQUENCE [LARGE SCALE GENOMIC DNA]</scope>
    <source>
        <strain evidence="1 2">AM25-1</strain>
    </source>
</reference>
<evidence type="ECO:0000313" key="2">
    <source>
        <dbReference type="Proteomes" id="UP000284676"/>
    </source>
</evidence>
<name>A0A414PML3_FUSMR</name>